<organism evidence="5 6">
    <name type="scientific">Arcticibacter pallidicorallinus</name>
    <dbReference type="NCBI Taxonomy" id="1259464"/>
    <lineage>
        <taxon>Bacteria</taxon>
        <taxon>Pseudomonadati</taxon>
        <taxon>Bacteroidota</taxon>
        <taxon>Sphingobacteriia</taxon>
        <taxon>Sphingobacteriales</taxon>
        <taxon>Sphingobacteriaceae</taxon>
        <taxon>Arcticibacter</taxon>
    </lineage>
</organism>
<dbReference type="GO" id="GO:0045892">
    <property type="term" value="P:negative regulation of DNA-templated transcription"/>
    <property type="evidence" value="ECO:0007669"/>
    <property type="project" value="InterPro"/>
</dbReference>
<evidence type="ECO:0000313" key="6">
    <source>
        <dbReference type="Proteomes" id="UP000238034"/>
    </source>
</evidence>
<dbReference type="InterPro" id="IPR005650">
    <property type="entry name" value="BlaI_family"/>
</dbReference>
<dbReference type="InterPro" id="IPR036388">
    <property type="entry name" value="WH-like_DNA-bd_sf"/>
</dbReference>
<comment type="similarity">
    <text evidence="1">Belongs to the BlaI transcriptional regulatory family.</text>
</comment>
<dbReference type="SUPFAM" id="SSF46785">
    <property type="entry name" value="Winged helix' DNA-binding domain"/>
    <property type="match status" value="1"/>
</dbReference>
<dbReference type="InterPro" id="IPR036390">
    <property type="entry name" value="WH_DNA-bd_sf"/>
</dbReference>
<dbReference type="Gene3D" id="1.10.4040.10">
    <property type="entry name" value="Penicillinase repressor domain"/>
    <property type="match status" value="1"/>
</dbReference>
<dbReference type="EMBL" id="PVTH01000005">
    <property type="protein sequence ID" value="PRY52582.1"/>
    <property type="molecule type" value="Genomic_DNA"/>
</dbReference>
<dbReference type="Gene3D" id="1.10.10.10">
    <property type="entry name" value="Winged helix-like DNA-binding domain superfamily/Winged helix DNA-binding domain"/>
    <property type="match status" value="1"/>
</dbReference>
<dbReference type="AlphaFoldDB" id="A0A2T0U3T8"/>
<keyword evidence="4" id="KW-0804">Transcription</keyword>
<name>A0A2T0U3T8_9SPHI</name>
<gene>
    <name evidence="5" type="ORF">B0I27_10548</name>
</gene>
<keyword evidence="2" id="KW-0805">Transcription regulation</keyword>
<dbReference type="PIRSF" id="PIRSF019455">
    <property type="entry name" value="CopR_AtkY"/>
    <property type="match status" value="1"/>
</dbReference>
<dbReference type="Proteomes" id="UP000238034">
    <property type="component" value="Unassembled WGS sequence"/>
</dbReference>
<evidence type="ECO:0000256" key="4">
    <source>
        <dbReference type="ARBA" id="ARBA00023163"/>
    </source>
</evidence>
<dbReference type="Pfam" id="PF03965">
    <property type="entry name" value="Penicillinase_R"/>
    <property type="match status" value="1"/>
</dbReference>
<proteinExistence type="inferred from homology"/>
<dbReference type="GO" id="GO:0003677">
    <property type="term" value="F:DNA binding"/>
    <property type="evidence" value="ECO:0007669"/>
    <property type="project" value="UniProtKB-KW"/>
</dbReference>
<reference evidence="5 6" key="1">
    <citation type="submission" date="2018-03" db="EMBL/GenBank/DDBJ databases">
        <title>Genomic Encyclopedia of Type Strains, Phase III (KMG-III): the genomes of soil and plant-associated and newly described type strains.</title>
        <authorList>
            <person name="Whitman W."/>
        </authorList>
    </citation>
    <scope>NUCLEOTIDE SEQUENCE [LARGE SCALE GENOMIC DNA]</scope>
    <source>
        <strain evidence="5 6">CGMCC 1.9313</strain>
    </source>
</reference>
<protein>
    <submittedName>
        <fullName evidence="5">Putative transcriptional regulator</fullName>
    </submittedName>
</protein>
<dbReference type="OrthoDB" id="279010at2"/>
<comment type="caution">
    <text evidence="5">The sequence shown here is derived from an EMBL/GenBank/DDBJ whole genome shotgun (WGS) entry which is preliminary data.</text>
</comment>
<dbReference type="RefSeq" id="WP_106293009.1">
    <property type="nucleotide sequence ID" value="NZ_PVTH01000005.1"/>
</dbReference>
<keyword evidence="3" id="KW-0238">DNA-binding</keyword>
<accession>A0A2T0U3T8</accession>
<evidence type="ECO:0000256" key="1">
    <source>
        <dbReference type="ARBA" id="ARBA00011046"/>
    </source>
</evidence>
<sequence>MTSKLTDSELEILQILWELKSATVREVNEVLSKNKDKEVGYTTTLKLMQIMHEKELVARDVSSRTHIYRPLISQKDTQVNLLSKIIDTVFNGSPAQLVMQALDSKKSSPKEIELIREYLEQIQKR</sequence>
<evidence type="ECO:0000313" key="5">
    <source>
        <dbReference type="EMBL" id="PRY52582.1"/>
    </source>
</evidence>
<evidence type="ECO:0000256" key="2">
    <source>
        <dbReference type="ARBA" id="ARBA00023015"/>
    </source>
</evidence>
<evidence type="ECO:0000256" key="3">
    <source>
        <dbReference type="ARBA" id="ARBA00023125"/>
    </source>
</evidence>
<keyword evidence="6" id="KW-1185">Reference proteome</keyword>